<feature type="compositionally biased region" description="Acidic residues" evidence="3">
    <location>
        <begin position="1045"/>
        <end position="1054"/>
    </location>
</feature>
<dbReference type="GO" id="GO:0030687">
    <property type="term" value="C:preribosome, large subunit precursor"/>
    <property type="evidence" value="ECO:0007669"/>
    <property type="project" value="TreeGrafter"/>
</dbReference>
<dbReference type="PANTHER" id="PTHR48103">
    <property type="entry name" value="MIDASIN-RELATED"/>
    <property type="match status" value="1"/>
</dbReference>
<keyword evidence="2" id="KW-0067">ATP-binding</keyword>
<keyword evidence="1" id="KW-0547">Nucleotide-binding</keyword>
<feature type="compositionally biased region" description="Basic and acidic residues" evidence="3">
    <location>
        <begin position="1407"/>
        <end position="1421"/>
    </location>
</feature>
<dbReference type="GO" id="GO:0005634">
    <property type="term" value="C:nucleus"/>
    <property type="evidence" value="ECO:0007669"/>
    <property type="project" value="TreeGrafter"/>
</dbReference>
<reference evidence="4" key="1">
    <citation type="submission" date="2021-02" db="EMBL/GenBank/DDBJ databases">
        <authorList>
            <person name="Bekaert M."/>
        </authorList>
    </citation>
    <scope>NUCLEOTIDE SEQUENCE</scope>
    <source>
        <strain evidence="4">IoA-00</strain>
    </source>
</reference>
<sequence>MRNRCVEIFLPDETLDNISKCILSSTILGSQLSTALMPIYSKRPYCNIIEMSKCFKELLLNGFTLKESLEHLNGIGKEDTSVESFNPPKSAKFQAVQCLSLSSDPFVILPMTQISILKDCIQDPDIIILYFLLFSTKEDLSFRVDLLKEYASVSTLSTLTEGFQLESLPLEKRAFLPFVKDEISDNLNKGSINIYSKLSLSKIKDLAFSTNLKSRENAFVCSVAMKWEELTSTSPPPPLRQLVNDIVFAETDNITLGNFQEKIKDLKILQDHISRDYNILIRHDEDKNFAILHQAMSICNSLTSDMDYSFLNEHVEKLKMMVGLLMFRIGSQVSTIDIADKMRINLDQLEERSTQLKFTMNAADICNCLDHFYPQSGLCSRYMVLNTDYFEITEVDDSDAHQLLLSNNKIRLDHKLMNIFAFDFADKYFSLGDQKAYESLSIALNQDFSSLQHLSLSPKKCLSSMNELPHYFNVFKSSSVSEFLKVKKTTLDLLDNFPENPLLTDILTVVERILGFPARSPISKFQEDIIIFDWQKLELSNVEMEFSQILKNFGENSYEEMWRVFKSLNLGSAVVSKRKFMLACFRFLCTSNIGEFERRLVLSESLIKLFDPLCKELADGFDIILKYFQRCVPCINKVIHDKIKELTKSVKLALKSEFISYRKYRSASKKTTYKKIVADFIEFLRESSFKYFRINSPFDKIDISSQSLPKFEPKYHTIADIKNECEHLEFFSSSEASLGDVKSLNLKSNRLLNDLLISNNISNAFFSENLKEIIISYKDIPHKALIDDPKGFHKYSKLITEVLRTMKDIGISYKLGLIHDVGYINFATTQVRNYPEHLLQILMRFEELKEMFLNKSSKKKQLNSGVIQRIEGSVTHGVLYSSSMNSYCHSFDLVQKDLKDIITKLIGSNDGLENWFRWADKSKIALSDSSIENTRRILESLIAQSTVMKKDRVEAEKARKIILAFESQIKNIEGIRSKDDLSNKLLKLKEVSEKFNFPLMSTYLSILESSKIRCHNVALIFDEYLRSTLEVFIQFGDAEFKHQPEEEEDDQQNEGEDKGPKEGCGLGDGTGNDNVSSEIPNEDMLEGAERKEDQEDEKEDKDEEDQKGPEEDDGIEMQDDFDDGKFESKEEDEDREEDDDKDEEEELDKKEEDVDENVELDDDLWKDEDDEEPEDESKEDEKISEEKKDKSEKSRKNKEHKENSHSNDKEEENPDSEADENESDFEEKDNNELDKDDDSIDEEDKRKREDEEFSDGEELDLDVVDENKLDEHEPEDLNMDDMNIDDENEEDIMDMDKDDLDDYEKPDFEDPDVELDDDKTDEAGGDNSENDPRENTSNIPDGTKNETVEEDAAVNNQDSIDGTSVDAKSTESKPENKSVEHQEKSKANEKSKTANDKEVVSNLEIAHSNEEESQREEESKIYDNLPEEEEREEDPNVVETMDHKQLKDHSGKDKEEEDEKMDVDDSVNTIPKIESDKLPTLGAERPNESYFSSGLNMQPEINADIDFKSLTNTKNPGSSNVSHENIKEWTHVCNGTSSLSQNLMTKLRLLFEPTKANRLKGDYKSGKRLNMRKIIPYIASHFRKDKIWFKENKSV</sequence>
<evidence type="ECO:0000256" key="3">
    <source>
        <dbReference type="SAM" id="MobiDB-lite"/>
    </source>
</evidence>
<feature type="compositionally biased region" description="Acidic residues" evidence="3">
    <location>
        <begin position="1153"/>
        <end position="1178"/>
    </location>
</feature>
<feature type="compositionally biased region" description="Acidic residues" evidence="3">
    <location>
        <begin position="1309"/>
        <end position="1324"/>
    </location>
</feature>
<evidence type="ECO:0000313" key="5">
    <source>
        <dbReference type="Proteomes" id="UP000675881"/>
    </source>
</evidence>
<feature type="compositionally biased region" description="Basic and acidic residues" evidence="3">
    <location>
        <begin position="1179"/>
        <end position="1208"/>
    </location>
</feature>
<proteinExistence type="predicted"/>
<feature type="compositionally biased region" description="Acidic residues" evidence="3">
    <location>
        <begin position="1272"/>
        <end position="1302"/>
    </location>
</feature>
<feature type="compositionally biased region" description="Basic and acidic residues" evidence="3">
    <location>
        <begin position="1368"/>
        <end position="1399"/>
    </location>
</feature>
<gene>
    <name evidence="4" type="ORF">LSAA_9989</name>
</gene>
<feature type="compositionally biased region" description="Acidic residues" evidence="3">
    <location>
        <begin position="1129"/>
        <end position="1146"/>
    </location>
</feature>
<accession>A0A7R8H976</accession>
<feature type="compositionally biased region" description="Acidic residues" evidence="3">
    <location>
        <begin position="1455"/>
        <end position="1465"/>
    </location>
</feature>
<dbReference type="GO" id="GO:0000027">
    <property type="term" value="P:ribosomal large subunit assembly"/>
    <property type="evidence" value="ECO:0007669"/>
    <property type="project" value="TreeGrafter"/>
</dbReference>
<evidence type="ECO:0000256" key="2">
    <source>
        <dbReference type="ARBA" id="ARBA00022840"/>
    </source>
</evidence>
<feature type="compositionally biased region" description="Acidic residues" evidence="3">
    <location>
        <begin position="1209"/>
        <end position="1227"/>
    </location>
</feature>
<dbReference type="GO" id="GO:0000055">
    <property type="term" value="P:ribosomal large subunit export from nucleus"/>
    <property type="evidence" value="ECO:0007669"/>
    <property type="project" value="TreeGrafter"/>
</dbReference>
<dbReference type="PANTHER" id="PTHR48103:SF2">
    <property type="entry name" value="MIDASIN"/>
    <property type="match status" value="1"/>
</dbReference>
<dbReference type="OrthoDB" id="422220at2759"/>
<feature type="compositionally biased region" description="Acidic residues" evidence="3">
    <location>
        <begin position="1251"/>
        <end position="1264"/>
    </location>
</feature>
<feature type="compositionally biased region" description="Acidic residues" evidence="3">
    <location>
        <begin position="1425"/>
        <end position="1436"/>
    </location>
</feature>
<feature type="region of interest" description="Disordered" evidence="3">
    <location>
        <begin position="1043"/>
        <end position="1465"/>
    </location>
</feature>
<evidence type="ECO:0000313" key="4">
    <source>
        <dbReference type="EMBL" id="CAF2952033.1"/>
    </source>
</evidence>
<evidence type="ECO:0000256" key="1">
    <source>
        <dbReference type="ARBA" id="ARBA00022741"/>
    </source>
</evidence>
<organism evidence="4 5">
    <name type="scientific">Lepeophtheirus salmonis</name>
    <name type="common">Salmon louse</name>
    <name type="synonym">Caligus salmonis</name>
    <dbReference type="NCBI Taxonomy" id="72036"/>
    <lineage>
        <taxon>Eukaryota</taxon>
        <taxon>Metazoa</taxon>
        <taxon>Ecdysozoa</taxon>
        <taxon>Arthropoda</taxon>
        <taxon>Crustacea</taxon>
        <taxon>Multicrustacea</taxon>
        <taxon>Hexanauplia</taxon>
        <taxon>Copepoda</taxon>
        <taxon>Siphonostomatoida</taxon>
        <taxon>Caligidae</taxon>
        <taxon>Lepeophtheirus</taxon>
    </lineage>
</organism>
<feature type="compositionally biased region" description="Basic and acidic residues" evidence="3">
    <location>
        <begin position="1440"/>
        <end position="1454"/>
    </location>
</feature>
<feature type="compositionally biased region" description="Acidic residues" evidence="3">
    <location>
        <begin position="1094"/>
        <end position="1103"/>
    </location>
</feature>
<name>A0A7R8H976_LEPSM</name>
<dbReference type="GO" id="GO:0005524">
    <property type="term" value="F:ATP binding"/>
    <property type="evidence" value="ECO:0007669"/>
    <property type="project" value="UniProtKB-KW"/>
</dbReference>
<feature type="compositionally biased region" description="Acidic residues" evidence="3">
    <location>
        <begin position="1110"/>
        <end position="1122"/>
    </location>
</feature>
<protein>
    <submittedName>
        <fullName evidence="4">MDN1</fullName>
    </submittedName>
</protein>
<dbReference type="Proteomes" id="UP000675881">
    <property type="component" value="Chromosome 5"/>
</dbReference>
<dbReference type="EMBL" id="HG994584">
    <property type="protein sequence ID" value="CAF2952033.1"/>
    <property type="molecule type" value="Genomic_DNA"/>
</dbReference>
<keyword evidence="5" id="KW-1185">Reference proteome</keyword>